<evidence type="ECO:0000313" key="3">
    <source>
        <dbReference type="Proteomes" id="UP000016931"/>
    </source>
</evidence>
<feature type="region of interest" description="Disordered" evidence="1">
    <location>
        <begin position="464"/>
        <end position="520"/>
    </location>
</feature>
<feature type="compositionally biased region" description="Acidic residues" evidence="1">
    <location>
        <begin position="406"/>
        <end position="416"/>
    </location>
</feature>
<keyword evidence="3" id="KW-1185">Reference proteome</keyword>
<accession>N1QJQ5</accession>
<feature type="compositionally biased region" description="Polar residues" evidence="1">
    <location>
        <begin position="651"/>
        <end position="668"/>
    </location>
</feature>
<dbReference type="EMBL" id="KB456260">
    <property type="protein sequence ID" value="EMF17435.1"/>
    <property type="molecule type" value="Genomic_DNA"/>
</dbReference>
<feature type="region of interest" description="Disordered" evidence="1">
    <location>
        <begin position="391"/>
        <end position="449"/>
    </location>
</feature>
<evidence type="ECO:0000256" key="1">
    <source>
        <dbReference type="SAM" id="MobiDB-lite"/>
    </source>
</evidence>
<dbReference type="eggNOG" id="ENOG502R7I3">
    <property type="taxonomic scope" value="Eukaryota"/>
</dbReference>
<dbReference type="AlphaFoldDB" id="N1QJQ5"/>
<dbReference type="HOGENOM" id="CLU_014536_1_0_1"/>
<dbReference type="GO" id="GO:0030695">
    <property type="term" value="F:GTPase regulator activity"/>
    <property type="evidence" value="ECO:0007669"/>
    <property type="project" value="TreeGrafter"/>
</dbReference>
<dbReference type="PANTHER" id="PTHR31010">
    <property type="entry name" value="RAN-SPECIFIC GTPASE-ACTIVATING PROTEIN 30-RELATED"/>
    <property type="match status" value="1"/>
</dbReference>
<reference evidence="2 3" key="1">
    <citation type="journal article" date="2012" name="PLoS Pathog.">
        <title>Diverse lifestyles and strategies of plant pathogenesis encoded in the genomes of eighteen Dothideomycetes fungi.</title>
        <authorList>
            <person name="Ohm R.A."/>
            <person name="Feau N."/>
            <person name="Henrissat B."/>
            <person name="Schoch C.L."/>
            <person name="Horwitz B.A."/>
            <person name="Barry K.W."/>
            <person name="Condon B.J."/>
            <person name="Copeland A.C."/>
            <person name="Dhillon B."/>
            <person name="Glaser F."/>
            <person name="Hesse C.N."/>
            <person name="Kosti I."/>
            <person name="LaButti K."/>
            <person name="Lindquist E.A."/>
            <person name="Lucas S."/>
            <person name="Salamov A.A."/>
            <person name="Bradshaw R.E."/>
            <person name="Ciuffetti L."/>
            <person name="Hamelin R.C."/>
            <person name="Kema G.H.J."/>
            <person name="Lawrence C."/>
            <person name="Scott J.A."/>
            <person name="Spatafora J.W."/>
            <person name="Turgeon B.G."/>
            <person name="de Wit P.J.G.M."/>
            <person name="Zhong S."/>
            <person name="Goodwin S.B."/>
            <person name="Grigoriev I.V."/>
        </authorList>
    </citation>
    <scope>NUCLEOTIDE SEQUENCE [LARGE SCALE GENOMIC DNA]</scope>
    <source>
        <strain evidence="2 3">SO2202</strain>
    </source>
</reference>
<dbReference type="OrthoDB" id="512915at2759"/>
<protein>
    <submittedName>
        <fullName evidence="2">Ran-binding-domain-containing protein</fullName>
    </submittedName>
</protein>
<dbReference type="Proteomes" id="UP000016931">
    <property type="component" value="Unassembled WGS sequence"/>
</dbReference>
<dbReference type="InterPro" id="IPR008812">
    <property type="entry name" value="Ran_GTP-bd-rel"/>
</dbReference>
<feature type="region of interest" description="Disordered" evidence="1">
    <location>
        <begin position="589"/>
        <end position="627"/>
    </location>
</feature>
<gene>
    <name evidence="2" type="ORF">SEPMUDRAFT_153394</name>
</gene>
<dbReference type="Pfam" id="PF05508">
    <property type="entry name" value="Ran-binding"/>
    <property type="match status" value="1"/>
</dbReference>
<evidence type="ECO:0000313" key="2">
    <source>
        <dbReference type="EMBL" id="EMF17435.1"/>
    </source>
</evidence>
<sequence>MVMVGGWVGPFTWRTVCPVALFVWSDLWLTFFLHGYASLEMDLLLHKVTQQAVQYAIRSGITMTSAYCIKECSRLLKQAPKRSPERHELLQLQLDLEQKIRMIAQPITMIELIAARGNTSLESALSLCRDLRYDIQALGQRLDKAAREEQHLRQHARNGVSREDADHELVAIISQVKLLLARIDGAVPLITLAITTSGCSLSTSLSGTISPSRLLQASTFLTAADTSFAHSPMMPRQVGPTWTCCLYMLFASHASRSESHEATWKEVIHKARVKLWRVPLEKLYSLPGEPSSPDFCDGRSIPSDDKAAEFAYQLSIVEDLDDGRVHTFEDDEPQPGSFDDVPLAGIRDIVPIHEISKIFYADTGKVLGIGGDDEITHPCLLLRRDWHAEPPRRMTRPSHAQTFSADNDEDDDDENEQSQIDAQIQREATPDVSSHEEAMPRGHSWRLPPDLDPEWMAFQVFVEDDTSESEDEESEHPRSSPSTSFEPSLAMANLNINSSPPDTPIKPRSALTLSPEKPTGPIIKTTLSLLEMLLKLSALQQFRQESHLAVEDELLNFFLEDSGTAGAGAEKQHRQEVRRAAIQRVGFDPYDESPIKRRGEEYISRADGSPRSLRGSPKPTSIPHNEEYKYQTPALDLSRSPQDLLLANRGVASSPSPLPTGSQQTPPRSFTPEKGSYAQRRAAPVNSNASQSAASSEGSGTPPSTQKTRAALLRARNDTKSRSPLHETHPSGDD</sequence>
<feature type="compositionally biased region" description="Basic and acidic residues" evidence="1">
    <location>
        <begin position="593"/>
        <end position="604"/>
    </location>
</feature>
<feature type="compositionally biased region" description="Low complexity" evidence="1">
    <location>
        <begin position="682"/>
        <end position="696"/>
    </location>
</feature>
<dbReference type="OMA" id="WDPYNES"/>
<dbReference type="PANTHER" id="PTHR31010:SF2">
    <property type="entry name" value="RAN-SPECIFIC GTPASE-ACTIVATING PROTEIN 30"/>
    <property type="match status" value="1"/>
</dbReference>
<dbReference type="RefSeq" id="XP_016765556.1">
    <property type="nucleotide sequence ID" value="XM_016907509.1"/>
</dbReference>
<organism evidence="2 3">
    <name type="scientific">Sphaerulina musiva (strain SO2202)</name>
    <name type="common">Poplar stem canker fungus</name>
    <name type="synonym">Septoria musiva</name>
    <dbReference type="NCBI Taxonomy" id="692275"/>
    <lineage>
        <taxon>Eukaryota</taxon>
        <taxon>Fungi</taxon>
        <taxon>Dikarya</taxon>
        <taxon>Ascomycota</taxon>
        <taxon>Pezizomycotina</taxon>
        <taxon>Dothideomycetes</taxon>
        <taxon>Dothideomycetidae</taxon>
        <taxon>Mycosphaerellales</taxon>
        <taxon>Mycosphaerellaceae</taxon>
        <taxon>Sphaerulina</taxon>
    </lineage>
</organism>
<feature type="compositionally biased region" description="Basic and acidic residues" evidence="1">
    <location>
        <begin position="715"/>
        <end position="734"/>
    </location>
</feature>
<proteinExistence type="predicted"/>
<dbReference type="GeneID" id="27904646"/>
<dbReference type="GO" id="GO:0005737">
    <property type="term" value="C:cytoplasm"/>
    <property type="evidence" value="ECO:0007669"/>
    <property type="project" value="TreeGrafter"/>
</dbReference>
<name>N1QJQ5_SPHMS</name>
<feature type="compositionally biased region" description="Polar residues" evidence="1">
    <location>
        <begin position="697"/>
        <end position="708"/>
    </location>
</feature>
<dbReference type="GO" id="GO:0005634">
    <property type="term" value="C:nucleus"/>
    <property type="evidence" value="ECO:0007669"/>
    <property type="project" value="TreeGrafter"/>
</dbReference>
<feature type="compositionally biased region" description="Acidic residues" evidence="1">
    <location>
        <begin position="464"/>
        <end position="474"/>
    </location>
</feature>
<feature type="region of interest" description="Disordered" evidence="1">
    <location>
        <begin position="649"/>
        <end position="734"/>
    </location>
</feature>